<sequence>MKRLRVLLFSKYSRRGPSSRLRSLQYLSPLREHGIDVQVQALFPDAYLEALYGGRSAAARCRACGYFVRRLVQLLRRGEHDLAWIEGELFPYLPYGIEALLARSFKSYVVDYDDALFHKYDQSANPLARRLLGRKIDRIMRGAACVIAGNRYLAARADQAGAARVEIIPTVVDDRRYAVAAPDGRQPPVIGWVGSPATEHYMLDIRQVLEQVCARHHAHLLLVGARAETAQLFRGFTPEVTAWSEASEAATIARMDIGIMPLLDSPWERGKCGYKIIQYMACGLPVVASPVGANVDIVRDGENGLLAADDAAWRDALERLIANPGLRARMGRAGRAMVEAEYSLATQVPRLAGILHRAGHA</sequence>
<dbReference type="GO" id="GO:0016757">
    <property type="term" value="F:glycosyltransferase activity"/>
    <property type="evidence" value="ECO:0007669"/>
    <property type="project" value="TreeGrafter"/>
</dbReference>
<name>A0A154QKP0_9GAMM</name>
<organism evidence="1 2">
    <name type="scientific">Rhodanobacter thiooxydans</name>
    <dbReference type="NCBI Taxonomy" id="416169"/>
    <lineage>
        <taxon>Bacteria</taxon>
        <taxon>Pseudomonadati</taxon>
        <taxon>Pseudomonadota</taxon>
        <taxon>Gammaproteobacteria</taxon>
        <taxon>Lysobacterales</taxon>
        <taxon>Rhodanobacteraceae</taxon>
        <taxon>Rhodanobacter</taxon>
    </lineage>
</organism>
<gene>
    <name evidence="1" type="ORF">RHOFW104T7_07350</name>
</gene>
<dbReference type="STRING" id="416169.RHOFW104T7_07350"/>
<keyword evidence="1" id="KW-0808">Transferase</keyword>
<dbReference type="SUPFAM" id="SSF53756">
    <property type="entry name" value="UDP-Glycosyltransferase/glycogen phosphorylase"/>
    <property type="match status" value="1"/>
</dbReference>
<dbReference type="EMBL" id="LVJS01000021">
    <property type="protein sequence ID" value="KZC24720.1"/>
    <property type="molecule type" value="Genomic_DNA"/>
</dbReference>
<proteinExistence type="predicted"/>
<dbReference type="Pfam" id="PF13692">
    <property type="entry name" value="Glyco_trans_1_4"/>
    <property type="match status" value="1"/>
</dbReference>
<accession>A0A154QKP0</accession>
<reference evidence="1 2" key="1">
    <citation type="journal article" date="2016" name="MBio">
        <title>Lateral Gene Transfer in a Heavy Metal-Contaminated-Groundwater Microbial Community.</title>
        <authorList>
            <person name="Hemme C.L."/>
            <person name="Green S.J."/>
            <person name="Rishishwar L."/>
            <person name="Prakash O."/>
            <person name="Pettenato A."/>
            <person name="Chakraborty R."/>
            <person name="Deutschbauer A.M."/>
            <person name="Van Nostrand J.D."/>
            <person name="Wu L."/>
            <person name="He Z."/>
            <person name="Jordan I.K."/>
            <person name="Hazen T.C."/>
            <person name="Arkin A.P."/>
            <person name="Kostka J.E."/>
            <person name="Zhou J."/>
        </authorList>
    </citation>
    <scope>NUCLEOTIDE SEQUENCE [LARGE SCALE GENOMIC DNA]</scope>
    <source>
        <strain evidence="1 2">FW104-T7</strain>
    </source>
</reference>
<dbReference type="Proteomes" id="UP000076131">
    <property type="component" value="Unassembled WGS sequence"/>
</dbReference>
<dbReference type="PANTHER" id="PTHR12526:SF600">
    <property type="entry name" value="GLYCOSYL TRANSFERASE GROUP 1"/>
    <property type="match status" value="1"/>
</dbReference>
<dbReference type="RefSeq" id="WP_008436001.1">
    <property type="nucleotide sequence ID" value="NZ_LVJS01000021.1"/>
</dbReference>
<protein>
    <submittedName>
        <fullName evidence="1">Glycosyl transferase family 1</fullName>
    </submittedName>
</protein>
<dbReference type="CDD" id="cd03801">
    <property type="entry name" value="GT4_PimA-like"/>
    <property type="match status" value="1"/>
</dbReference>
<evidence type="ECO:0000313" key="1">
    <source>
        <dbReference type="EMBL" id="KZC24720.1"/>
    </source>
</evidence>
<keyword evidence="2" id="KW-1185">Reference proteome</keyword>
<evidence type="ECO:0000313" key="2">
    <source>
        <dbReference type="Proteomes" id="UP000076131"/>
    </source>
</evidence>
<dbReference type="eggNOG" id="COG0438">
    <property type="taxonomic scope" value="Bacteria"/>
</dbReference>
<comment type="caution">
    <text evidence="1">The sequence shown here is derived from an EMBL/GenBank/DDBJ whole genome shotgun (WGS) entry which is preliminary data.</text>
</comment>
<dbReference type="Gene3D" id="3.40.50.2000">
    <property type="entry name" value="Glycogen Phosphorylase B"/>
    <property type="match status" value="2"/>
</dbReference>
<dbReference type="PANTHER" id="PTHR12526">
    <property type="entry name" value="GLYCOSYLTRANSFERASE"/>
    <property type="match status" value="1"/>
</dbReference>
<dbReference type="AlphaFoldDB" id="A0A154QKP0"/>